<reference evidence="13" key="1">
    <citation type="submission" date="2021-06" db="EMBL/GenBank/DDBJ databases">
        <authorList>
            <person name="Kallberg Y."/>
            <person name="Tangrot J."/>
            <person name="Rosling A."/>
        </authorList>
    </citation>
    <scope>NUCLEOTIDE SEQUENCE</scope>
    <source>
        <strain evidence="13">FL130A</strain>
    </source>
</reference>
<evidence type="ECO:0000256" key="8">
    <source>
        <dbReference type="ARBA" id="ARBA00023055"/>
    </source>
</evidence>
<keyword evidence="8" id="KW-0445">Lipid transport</keyword>
<dbReference type="GO" id="GO:0061908">
    <property type="term" value="C:phagophore"/>
    <property type="evidence" value="ECO:0007669"/>
    <property type="project" value="TreeGrafter"/>
</dbReference>
<dbReference type="GO" id="GO:0043495">
    <property type="term" value="F:protein-membrane adaptor activity"/>
    <property type="evidence" value="ECO:0007669"/>
    <property type="project" value="TreeGrafter"/>
</dbReference>
<evidence type="ECO:0000256" key="11">
    <source>
        <dbReference type="ARBA" id="ARBA00024615"/>
    </source>
</evidence>
<dbReference type="PANTHER" id="PTHR13190">
    <property type="entry name" value="AUTOPHAGY-RELATED 2, ISOFORM A"/>
    <property type="match status" value="1"/>
</dbReference>
<evidence type="ECO:0000256" key="2">
    <source>
        <dbReference type="ARBA" id="ARBA00004623"/>
    </source>
</evidence>
<dbReference type="GO" id="GO:0006869">
    <property type="term" value="P:lipid transport"/>
    <property type="evidence" value="ECO:0007669"/>
    <property type="project" value="UniProtKB-KW"/>
</dbReference>
<evidence type="ECO:0000256" key="5">
    <source>
        <dbReference type="ARBA" id="ARBA00022448"/>
    </source>
</evidence>
<evidence type="ECO:0000256" key="10">
    <source>
        <dbReference type="ARBA" id="ARBA00024479"/>
    </source>
</evidence>
<comment type="catalytic activity">
    <reaction evidence="10">
        <text>a 1,2-diacyl-sn-glycero-3-phospho-L-serine(in) = a 1,2-diacyl-sn-glycero-3-phospho-L-serine(out)</text>
        <dbReference type="Rhea" id="RHEA:38663"/>
        <dbReference type="ChEBI" id="CHEBI:57262"/>
    </reaction>
</comment>
<gene>
    <name evidence="13" type="ORF">ALEPTO_LOCUS1444</name>
</gene>
<feature type="region of interest" description="Disordered" evidence="12">
    <location>
        <begin position="349"/>
        <end position="396"/>
    </location>
</feature>
<comment type="similarity">
    <text evidence="3">Belongs to the ATG2 family.</text>
</comment>
<organism evidence="13 14">
    <name type="scientific">Ambispora leptoticha</name>
    <dbReference type="NCBI Taxonomy" id="144679"/>
    <lineage>
        <taxon>Eukaryota</taxon>
        <taxon>Fungi</taxon>
        <taxon>Fungi incertae sedis</taxon>
        <taxon>Mucoromycota</taxon>
        <taxon>Glomeromycotina</taxon>
        <taxon>Glomeromycetes</taxon>
        <taxon>Archaeosporales</taxon>
        <taxon>Ambisporaceae</taxon>
        <taxon>Ambispora</taxon>
    </lineage>
</organism>
<feature type="compositionally biased region" description="Low complexity" evidence="12">
    <location>
        <begin position="314"/>
        <end position="328"/>
    </location>
</feature>
<dbReference type="OrthoDB" id="18982at2759"/>
<feature type="compositionally biased region" description="Acidic residues" evidence="12">
    <location>
        <begin position="1646"/>
        <end position="1660"/>
    </location>
</feature>
<dbReference type="InterPro" id="IPR026849">
    <property type="entry name" value="ATG2"/>
</dbReference>
<feature type="region of interest" description="Disordered" evidence="12">
    <location>
        <begin position="1818"/>
        <end position="1853"/>
    </location>
</feature>
<feature type="region of interest" description="Disordered" evidence="12">
    <location>
        <begin position="1559"/>
        <end position="1605"/>
    </location>
</feature>
<evidence type="ECO:0000256" key="7">
    <source>
        <dbReference type="ARBA" id="ARBA00023006"/>
    </source>
</evidence>
<accession>A0A9N8YVV0</accession>
<feature type="compositionally biased region" description="Basic residues" evidence="12">
    <location>
        <begin position="1843"/>
        <end position="1853"/>
    </location>
</feature>
<dbReference type="GO" id="GO:0034045">
    <property type="term" value="C:phagophore assembly site membrane"/>
    <property type="evidence" value="ECO:0007669"/>
    <property type="project" value="UniProtKB-SubCell"/>
</dbReference>
<proteinExistence type="inferred from homology"/>
<feature type="compositionally biased region" description="Polar residues" evidence="12">
    <location>
        <begin position="1753"/>
        <end position="1765"/>
    </location>
</feature>
<comment type="subcellular location">
    <subcellularLocation>
        <location evidence="1">Endoplasmic reticulum membrane</location>
        <topology evidence="1">Peripheral membrane protein</topology>
    </subcellularLocation>
    <subcellularLocation>
        <location evidence="2">Preautophagosomal structure membrane</location>
        <topology evidence="2">Peripheral membrane protein</topology>
    </subcellularLocation>
</comment>
<protein>
    <recommendedName>
        <fullName evidence="4">Autophagy-related protein 2</fullName>
    </recommendedName>
</protein>
<feature type="compositionally biased region" description="Polar residues" evidence="12">
    <location>
        <begin position="612"/>
        <end position="622"/>
    </location>
</feature>
<dbReference type="GO" id="GO:0061723">
    <property type="term" value="P:glycophagy"/>
    <property type="evidence" value="ECO:0007669"/>
    <property type="project" value="TreeGrafter"/>
</dbReference>
<dbReference type="GO" id="GO:0005789">
    <property type="term" value="C:endoplasmic reticulum membrane"/>
    <property type="evidence" value="ECO:0007669"/>
    <property type="project" value="UniProtKB-SubCell"/>
</dbReference>
<evidence type="ECO:0000313" key="14">
    <source>
        <dbReference type="Proteomes" id="UP000789508"/>
    </source>
</evidence>
<evidence type="ECO:0000313" key="13">
    <source>
        <dbReference type="EMBL" id="CAG8459179.1"/>
    </source>
</evidence>
<feature type="region of interest" description="Disordered" evidence="12">
    <location>
        <begin position="1741"/>
        <end position="1771"/>
    </location>
</feature>
<dbReference type="GO" id="GO:0061709">
    <property type="term" value="P:reticulophagy"/>
    <property type="evidence" value="ECO:0007669"/>
    <property type="project" value="TreeGrafter"/>
</dbReference>
<keyword evidence="7" id="KW-0072">Autophagy</keyword>
<dbReference type="GO" id="GO:0034727">
    <property type="term" value="P:piecemeal microautophagy of the nucleus"/>
    <property type="evidence" value="ECO:0007669"/>
    <property type="project" value="TreeGrafter"/>
</dbReference>
<dbReference type="GO" id="GO:0000422">
    <property type="term" value="P:autophagy of mitochondrion"/>
    <property type="evidence" value="ECO:0007669"/>
    <property type="project" value="TreeGrafter"/>
</dbReference>
<keyword evidence="5" id="KW-0813">Transport</keyword>
<evidence type="ECO:0000256" key="1">
    <source>
        <dbReference type="ARBA" id="ARBA00004406"/>
    </source>
</evidence>
<dbReference type="GO" id="GO:0032266">
    <property type="term" value="F:phosphatidylinositol-3-phosphate binding"/>
    <property type="evidence" value="ECO:0007669"/>
    <property type="project" value="TreeGrafter"/>
</dbReference>
<feature type="compositionally biased region" description="Basic and acidic residues" evidence="12">
    <location>
        <begin position="380"/>
        <end position="390"/>
    </location>
</feature>
<comment type="catalytic activity">
    <reaction evidence="11">
        <text>a 1,2-diacyl-sn-glycero-3-phosphoethanolamine(in) = a 1,2-diacyl-sn-glycero-3-phosphoethanolamine(out)</text>
        <dbReference type="Rhea" id="RHEA:38895"/>
        <dbReference type="ChEBI" id="CHEBI:64612"/>
    </reaction>
</comment>
<feature type="compositionally biased region" description="Basic and acidic residues" evidence="12">
    <location>
        <begin position="1821"/>
        <end position="1838"/>
    </location>
</feature>
<feature type="compositionally biased region" description="Polar residues" evidence="12">
    <location>
        <begin position="1592"/>
        <end position="1605"/>
    </location>
</feature>
<keyword evidence="9" id="KW-0472">Membrane</keyword>
<evidence type="ECO:0000256" key="3">
    <source>
        <dbReference type="ARBA" id="ARBA00009714"/>
    </source>
</evidence>
<sequence length="2187" mass="244527">MYSGWPFSWKMSIIPQTIQKRLLKFLLKKAIGQFLTDELDLDNLDVEFGKGHIHLKELQLNTEVLNDLVADLPIIITDGRIGGIIANIPWKNIWNSDCVLEIHNLKLVIVPEQVKPKNAKSSTEDSHILSSSIHFAGDFLRHGGMPSEEGEELRNSIYQSFHSSASEYQQQDITNSLLDNSETLTPQPLHPQQTQNIESGGVELLARLIDKIMSNVKVIFKDTLIRLQHKSNYSLDGRDDGLSSHDSETLRNYFFDLEIPTISYRDETEELVDGDGAAAGTESSVKSPPTQFDIIKSLTIQGLKAWIREQGETLSSLPPSSSLSSSTTIQIKRDNPDAEALLPYNLSGASEYGEMPEIPDGQESSDEFYGVQANNEGDGDDGKKLEEKVDSSSTESNTKLLYEAMIFTCGEHENFGRVTVKQNSPPPLQFDTNNASSSYMYTQEAIQQASSTQTWDFNCNIQSIVAVLTPGQVGLFVDLMNALSASKIAGHERKITLNTERDIDSVHQDISRMQMPPTSSGGGSRSSSASMRSPLNSQDRSDASSVGYRTKTISSFRARSKQNIGNDPYYQTNIEVNNNFYELPLGEQSVMYSEYSTTSTSSTKYPQTFKTTSYPNSSQNPYTTTSSPFASTTLPTTTTSSTVPSTNLDITLNISLIEFYLLYKNDSIPGRNFFDNRTPEQLNMDHLKFEVKDFTTHLLTCEPEAGTNVRRRSLNVSSSNGSFSSGIGGGGHHYHHQQKILDSEQKPKISLEISISDLSVLEWLEGFVDNSPSPVKGDILPPFRNYNRVLCFDPTLLNPYDADDAGFLCFPVSQKKFDSSNRPNSGGSGGSKHSNRGMVNMIRVKIDIQNQENEGNNNSATLQSSTPSLNVDLQPFHLHFDLRLIDRLENYIRIVDSINNAAKSSRDEETASRGGGIFTEMHSESQHIIDDLDAPRVTELSSHQSRVRIHCERIRAWIICPDLNCSDSEEDKEANNYRIRSDLLVADIDQIDIVTGGSGSGSGGILQNQSLSRGSNFSADIYGLQGPSNLSTADLQNRVKIEFVSINVFLKCAQDSEAKCFLLIKTFDSHPTSHQRTLPPPNCIPNVELTFRQANTMANQLFYEGSGFPASPFSQTYASYEGGEERVNWPMENEEEDILRFKQRTIESSLFVLNCYFPVTRVRISKSLYDTLQILLNDLSLWQPNFTKSATTTTISGSSSNDDNNNTNALSHSMYKSNMFVSDGFNENIRQNNDYIGSNSEMRRRMGGGSIDGSEGNFNIVKPSLASLVVLMANVEIDILCEQESESADVKMNVYQLNMSELRFFAAIKHQGKNDTYLCLDNDDFTFLDITNSQESSPLLCRTISKGIKTKNTRPMISIIIFSSLDDGIGIKETNLTLSINGITLRFDSLDPKWPQDLARLFQGPELIPYVDIPTHTKLIVSISESSIDYIPKDIPARMVVVLENLKASSTLMLDVPLYTIKLISQNTDLFVVDDVMVLNEKLLSSRLGNGVVNAKKYWKTVGLAHAANVNFADISLRINKGEIVPKFEIILTNETLTIETCADSFHTLLSLINHIASNNKSPENKPEKHPKATSIPTNVFDNLDEEAFKPPSSTSNTTKEASVGTSDLTIMDEYYSMDDSQVITPNENNMVYKDEFNDVPKTLDFEESEESDGSEESEELGDKECGILLMDKEMRDLSLNLVENYFSIPTASELEEVKEDLPKSLTRIRIRDFNLVWKLYDGYDWEETRTTVSENIAHAKSQAKQQSADSAETVTGSDPNSNRPISPLDSEASSFFDRLYMGPTYRHSDYEGSSQAASEIDYTVDDRSDISSLVGSGLRAENEHLSRRDSGSRKTADPSRSTRSRPKLGRSKASKLDIRLEKMNLEFDIFPEDDQLAFRLLLSVRDVEILDNIKTSAWRKFLSHMRAENDTSPRETKSNMVRIELQCVRPVPTEPSEEFRLKTRLLPLRFHIDQDALNFIIRFFSFQATSSKIPVSKSEDDTYIQYFEIQPIIMKIDYKPKHIDYTNLKEGNLVELMNFFHFDSADMTLSSVKLRGVKGWKRLFEELGAAWLPYIKNTQVPNVVSGVAPIRSLVNLGSGVADLILLPIEQYKKDGRIVRGIEEAYKSLQKNLGTAAHTIFAVPMEVYEKTGTQGSVKAVIRAVPVAVLKPMIGASEAISKTLLGLRNTIDPNKLPQMEDKYKKPLN</sequence>
<evidence type="ECO:0000256" key="9">
    <source>
        <dbReference type="ARBA" id="ARBA00023136"/>
    </source>
</evidence>
<feature type="region of interest" description="Disordered" evidence="12">
    <location>
        <begin position="1645"/>
        <end position="1664"/>
    </location>
</feature>
<feature type="region of interest" description="Disordered" evidence="12">
    <location>
        <begin position="612"/>
        <end position="642"/>
    </location>
</feature>
<evidence type="ECO:0000256" key="4">
    <source>
        <dbReference type="ARBA" id="ARBA00018070"/>
    </source>
</evidence>
<feature type="region of interest" description="Disordered" evidence="12">
    <location>
        <begin position="507"/>
        <end position="548"/>
    </location>
</feature>
<dbReference type="PANTHER" id="PTHR13190:SF1">
    <property type="entry name" value="AUTOPHAGY-RELATED 2, ISOFORM A"/>
    <property type="match status" value="1"/>
</dbReference>
<feature type="region of interest" description="Disordered" evidence="12">
    <location>
        <begin position="817"/>
        <end position="836"/>
    </location>
</feature>
<dbReference type="EMBL" id="CAJVPS010000158">
    <property type="protein sequence ID" value="CAG8459179.1"/>
    <property type="molecule type" value="Genomic_DNA"/>
</dbReference>
<evidence type="ECO:0000256" key="12">
    <source>
        <dbReference type="SAM" id="MobiDB-lite"/>
    </source>
</evidence>
<dbReference type="GO" id="GO:0000045">
    <property type="term" value="P:autophagosome assembly"/>
    <property type="evidence" value="ECO:0007669"/>
    <property type="project" value="TreeGrafter"/>
</dbReference>
<keyword evidence="14" id="KW-1185">Reference proteome</keyword>
<evidence type="ECO:0000256" key="6">
    <source>
        <dbReference type="ARBA" id="ARBA00022824"/>
    </source>
</evidence>
<comment type="caution">
    <text evidence="13">The sequence shown here is derived from an EMBL/GenBank/DDBJ whole genome shotgun (WGS) entry which is preliminary data.</text>
</comment>
<keyword evidence="6" id="KW-0256">Endoplasmic reticulum</keyword>
<name>A0A9N8YVV0_9GLOM</name>
<dbReference type="Pfam" id="PF13329">
    <property type="entry name" value="ATG2_CAD"/>
    <property type="match status" value="1"/>
</dbReference>
<feature type="compositionally biased region" description="Low complexity" evidence="12">
    <location>
        <begin position="1741"/>
        <end position="1752"/>
    </location>
</feature>
<feature type="compositionally biased region" description="Low complexity" evidence="12">
    <location>
        <begin position="623"/>
        <end position="642"/>
    </location>
</feature>
<feature type="region of interest" description="Disordered" evidence="12">
    <location>
        <begin position="314"/>
        <end position="336"/>
    </location>
</feature>
<dbReference type="Proteomes" id="UP000789508">
    <property type="component" value="Unassembled WGS sequence"/>
</dbReference>